<feature type="region of interest" description="Disordered" evidence="9">
    <location>
        <begin position="1"/>
        <end position="26"/>
    </location>
</feature>
<feature type="transmembrane region" description="Helical" evidence="10">
    <location>
        <begin position="347"/>
        <end position="365"/>
    </location>
</feature>
<dbReference type="FunFam" id="1.10.3080.10:FF:000020">
    <property type="entry name" value="Chloride channel protein"/>
    <property type="match status" value="1"/>
</dbReference>
<dbReference type="OMA" id="YHRRIAF"/>
<dbReference type="EMBL" id="CMVM020000318">
    <property type="status" value="NOT_ANNOTATED_CDS"/>
    <property type="molecule type" value="Genomic_DNA"/>
</dbReference>
<evidence type="ECO:0000313" key="12">
    <source>
        <dbReference type="Proteomes" id="UP000024404"/>
    </source>
</evidence>
<dbReference type="InterPro" id="IPR046342">
    <property type="entry name" value="CBS_dom_sf"/>
</dbReference>
<keyword evidence="7 10" id="KW-0472">Membrane</keyword>
<dbReference type="Gene3D" id="1.10.3080.10">
    <property type="entry name" value="Clc chloride channel"/>
    <property type="match status" value="1"/>
</dbReference>
<evidence type="ECO:0000256" key="2">
    <source>
        <dbReference type="ARBA" id="ARBA00022448"/>
    </source>
</evidence>
<feature type="compositionally biased region" description="Acidic residues" evidence="9">
    <location>
        <begin position="17"/>
        <end position="26"/>
    </location>
</feature>
<dbReference type="GO" id="GO:0005886">
    <property type="term" value="C:plasma membrane"/>
    <property type="evidence" value="ECO:0007669"/>
    <property type="project" value="TreeGrafter"/>
</dbReference>
<evidence type="ECO:0000256" key="6">
    <source>
        <dbReference type="ARBA" id="ARBA00023065"/>
    </source>
</evidence>
<keyword evidence="2" id="KW-0813">Transport</keyword>
<sequence>MIKEERDDVEENKNQNNDDEEGEEEYEKALRDGYPIDLEFHQAVHQRNETYRAFFRRQLRNVVHFFLEDWFLSAVLGIVTAALSISMDISIEYLQGYRVKLYEHAIRNYHYYTALISWTAYITILTGASALFCHFFAKQAVGSGIPELKVIMCGFKMKNYLSLQTMIGKIFGLTLALGSGLPVGKEGPFVHIGAIVASLLTRITSLCRYQAFFSSEGREMQMLSSGCAVGIACTFSAPAGAVLYGIESTSRFFAVRNYWRAFFATTCSALIFRFANAAIIPPEIAGTITAYYQTYFPSSVFVVEELPVFALIGVFSGLLGALFVFIHRRIAIFREKNRLYLRIFGKNPLFFTLLMAAVVGILTYPEGTGRYFAGKFTFRETLADFIANCTFTLSNITSQGCSKERLERWTGINHEFNALNSLAIYFCVYFILVAICISLAVPAGIFVPSFVIGACGGRLIGEIMVLMYPKGLRGPDGPQIFPGLYAVVGAAAYTGSVTHSLSIAVIVCETTGQLLPILPVLIALMISNAISSFLQPSIYESMIEIKNLPHLADLPPSRISVHKLKVENIMIHKVFCITRSTTYGELRELLLATPNLRSYPLVTDSKSKILLGSVARKYLNYLLYEKLGSDSMIERRRTNTTSELLNHLRRNSRLSTNNLLTDRNISGNTLLANSPLHDDRIGDSPLAPLLQRQADAENNVTNLSVKERAYILQRLINLDEIAIDPAPFQLVLGTSLYRVHTLFTLLGLNHAYITNRGKLLGVVSIKELRDALANIYSRGAIPTYSVRKSTVTSPHKSLIEYGAIERTVSTVATQTTAEDKVEFDVETSDNSEITDCKVPS</sequence>
<dbReference type="CDD" id="cd04591">
    <property type="entry name" value="CBS_pair_voltage-gated_CLC_euk_bac"/>
    <property type="match status" value="1"/>
</dbReference>
<evidence type="ECO:0000256" key="1">
    <source>
        <dbReference type="ARBA" id="ARBA00004141"/>
    </source>
</evidence>
<accession>A0A8R1XK40</accession>
<feature type="transmembrane region" description="Helical" evidence="10">
    <location>
        <begin position="513"/>
        <end position="534"/>
    </location>
</feature>
<dbReference type="SUPFAM" id="SSF81340">
    <property type="entry name" value="Clc chloride channel"/>
    <property type="match status" value="1"/>
</dbReference>
<dbReference type="PANTHER" id="PTHR45720:SF15">
    <property type="entry name" value="CHLORIDE CHANNEL PROTEIN"/>
    <property type="match status" value="1"/>
</dbReference>
<feature type="transmembrane region" description="Helical" evidence="10">
    <location>
        <begin position="70"/>
        <end position="91"/>
    </location>
</feature>
<evidence type="ECO:0000256" key="10">
    <source>
        <dbReference type="SAM" id="Phobius"/>
    </source>
</evidence>
<dbReference type="CDD" id="cd03683">
    <property type="entry name" value="ClC_1_like"/>
    <property type="match status" value="1"/>
</dbReference>
<evidence type="ECO:0000256" key="7">
    <source>
        <dbReference type="ARBA" id="ARBA00023136"/>
    </source>
</evidence>
<dbReference type="GO" id="GO:0005247">
    <property type="term" value="F:voltage-gated chloride channel activity"/>
    <property type="evidence" value="ECO:0007669"/>
    <property type="project" value="TreeGrafter"/>
</dbReference>
<feature type="transmembrane region" description="Helical" evidence="10">
    <location>
        <begin position="306"/>
        <end position="326"/>
    </location>
</feature>
<organism evidence="11 12">
    <name type="scientific">Onchocerca volvulus</name>
    <dbReference type="NCBI Taxonomy" id="6282"/>
    <lineage>
        <taxon>Eukaryota</taxon>
        <taxon>Metazoa</taxon>
        <taxon>Ecdysozoa</taxon>
        <taxon>Nematoda</taxon>
        <taxon>Chromadorea</taxon>
        <taxon>Rhabditida</taxon>
        <taxon>Spirurina</taxon>
        <taxon>Spiruromorpha</taxon>
        <taxon>Filarioidea</taxon>
        <taxon>Onchocercidae</taxon>
        <taxon>Onchocerca</taxon>
    </lineage>
</organism>
<protein>
    <submittedName>
        <fullName evidence="11">Chloride channel protein</fullName>
    </submittedName>
</protein>
<keyword evidence="3 10" id="KW-0812">Transmembrane</keyword>
<dbReference type="PRINTS" id="PR00762">
    <property type="entry name" value="CLCHANNEL"/>
</dbReference>
<evidence type="ECO:0000256" key="3">
    <source>
        <dbReference type="ARBA" id="ARBA00022692"/>
    </source>
</evidence>
<dbReference type="InterPro" id="IPR001807">
    <property type="entry name" value="ClC"/>
</dbReference>
<feature type="transmembrane region" description="Helical" evidence="10">
    <location>
        <begin position="157"/>
        <end position="177"/>
    </location>
</feature>
<keyword evidence="6" id="KW-0406">Ion transport</keyword>
<keyword evidence="5 10" id="KW-1133">Transmembrane helix</keyword>
<reference evidence="12" key="1">
    <citation type="submission" date="2013-10" db="EMBL/GenBank/DDBJ databases">
        <title>Genome sequencing of Onchocerca volvulus.</title>
        <authorList>
            <person name="Cotton J."/>
            <person name="Tsai J."/>
            <person name="Stanley E."/>
            <person name="Tracey A."/>
            <person name="Holroyd N."/>
            <person name="Lustigman S."/>
            <person name="Berriman M."/>
        </authorList>
    </citation>
    <scope>NUCLEOTIDE SEQUENCE</scope>
</reference>
<feature type="transmembrane region" description="Helical" evidence="10">
    <location>
        <begin position="422"/>
        <end position="441"/>
    </location>
</feature>
<feature type="transmembrane region" description="Helical" evidence="10">
    <location>
        <begin position="112"/>
        <end position="137"/>
    </location>
</feature>
<evidence type="ECO:0000256" key="4">
    <source>
        <dbReference type="ARBA" id="ARBA00022737"/>
    </source>
</evidence>
<dbReference type="EnsemblMetazoa" id="OVOC10100.1">
    <property type="protein sequence ID" value="OVOC10100.1"/>
    <property type="gene ID" value="WBGene00246909"/>
</dbReference>
<feature type="transmembrane region" description="Helical" evidence="10">
    <location>
        <begin position="447"/>
        <end position="468"/>
    </location>
</feature>
<reference evidence="11" key="2">
    <citation type="submission" date="2022-06" db="UniProtKB">
        <authorList>
            <consortium name="EnsemblMetazoa"/>
        </authorList>
    </citation>
    <scope>IDENTIFICATION</scope>
</reference>
<dbReference type="InterPro" id="IPR050970">
    <property type="entry name" value="Cl_channel_volt-gated"/>
</dbReference>
<feature type="transmembrane region" description="Helical" evidence="10">
    <location>
        <begin position="223"/>
        <end position="246"/>
    </location>
</feature>
<dbReference type="Pfam" id="PF00654">
    <property type="entry name" value="Voltage_CLC"/>
    <property type="match status" value="1"/>
</dbReference>
<keyword evidence="8" id="KW-0868">Chloride</keyword>
<proteinExistence type="predicted"/>
<dbReference type="Gene3D" id="3.10.580.10">
    <property type="entry name" value="CBS-domain"/>
    <property type="match status" value="1"/>
</dbReference>
<name>A0A8R1XK40_ONCVO</name>
<dbReference type="Proteomes" id="UP000024404">
    <property type="component" value="Unassembled WGS sequence"/>
</dbReference>
<dbReference type="InterPro" id="IPR014743">
    <property type="entry name" value="Cl-channel_core"/>
</dbReference>
<evidence type="ECO:0000256" key="5">
    <source>
        <dbReference type="ARBA" id="ARBA00022989"/>
    </source>
</evidence>
<evidence type="ECO:0000256" key="9">
    <source>
        <dbReference type="SAM" id="MobiDB-lite"/>
    </source>
</evidence>
<dbReference type="PANTHER" id="PTHR45720">
    <property type="entry name" value="CHLORIDE CHANNEL PROTEIN 2"/>
    <property type="match status" value="1"/>
</dbReference>
<dbReference type="SUPFAM" id="SSF54631">
    <property type="entry name" value="CBS-domain pair"/>
    <property type="match status" value="1"/>
</dbReference>
<evidence type="ECO:0000256" key="8">
    <source>
        <dbReference type="ARBA" id="ARBA00023214"/>
    </source>
</evidence>
<dbReference type="AlphaFoldDB" id="A0A8R1XK40"/>
<feature type="transmembrane region" description="Helical" evidence="10">
    <location>
        <begin position="480"/>
        <end position="507"/>
    </location>
</feature>
<keyword evidence="4" id="KW-0677">Repeat</keyword>
<keyword evidence="12" id="KW-1185">Reference proteome</keyword>
<comment type="subcellular location">
    <subcellularLocation>
        <location evidence="1">Membrane</location>
        <topology evidence="1">Multi-pass membrane protein</topology>
    </subcellularLocation>
</comment>
<evidence type="ECO:0000313" key="11">
    <source>
        <dbReference type="EnsemblMetazoa" id="OVOC10100.1"/>
    </source>
</evidence>